<dbReference type="KEGG" id="bter:100642666"/>
<proteinExistence type="predicted"/>
<name>A0A9B0BMQ5_BOMTE</name>
<dbReference type="Proteomes" id="UP000835206">
    <property type="component" value="Chromosome 17"/>
</dbReference>
<dbReference type="InterPro" id="IPR036875">
    <property type="entry name" value="Znf_CCHC_sf"/>
</dbReference>
<reference evidence="2" key="1">
    <citation type="submission" date="2025-08" db="UniProtKB">
        <authorList>
            <consortium name="RefSeq"/>
        </authorList>
    </citation>
    <scope>IDENTIFICATION</scope>
</reference>
<keyword evidence="1" id="KW-1185">Reference proteome</keyword>
<dbReference type="OrthoDB" id="7608935at2759"/>
<dbReference type="GO" id="GO:0008270">
    <property type="term" value="F:zinc ion binding"/>
    <property type="evidence" value="ECO:0007669"/>
    <property type="project" value="InterPro"/>
</dbReference>
<dbReference type="SUPFAM" id="SSF57756">
    <property type="entry name" value="Retrovirus zinc finger-like domains"/>
    <property type="match status" value="1"/>
</dbReference>
<evidence type="ECO:0000313" key="1">
    <source>
        <dbReference type="Proteomes" id="UP000835206"/>
    </source>
</evidence>
<dbReference type="GO" id="GO:0003676">
    <property type="term" value="F:nucleic acid binding"/>
    <property type="evidence" value="ECO:0007669"/>
    <property type="project" value="InterPro"/>
</dbReference>
<protein>
    <submittedName>
        <fullName evidence="2">Uncharacterized protein LOC100642666</fullName>
    </submittedName>
</protein>
<sequence length="263" mass="29388">MPNKKKSQNKPKVYCERCQRLGHLTEDCYTLMCSYCKKAGHDLSMCRSFQKDKKYVMETARQYCKKDFTKPRGQPSENQPSTSSCSSNIGIEISNIATVGVYRQYLKCLHKDVIEISTPELNCEKAKMLVGINCPITMIKIGKLKNSVVAAKEVLTFEDAYGARVKTICLICLSIHVNNKTVLHPCRVISDDFYIETDGVFGKDFIGRSKIKPGQNVELAGIQIPFIAHEYVRGVLRVDELVEVPNADSDSDTLTGSGSEINS</sequence>
<evidence type="ECO:0000313" key="2">
    <source>
        <dbReference type="RefSeq" id="XP_003402031.1"/>
    </source>
</evidence>
<gene>
    <name evidence="2" type="primary">LOC100642666</name>
</gene>
<dbReference type="GeneID" id="100642666"/>
<organism evidence="1 2">
    <name type="scientific">Bombus terrestris</name>
    <name type="common">Buff-tailed bumblebee</name>
    <name type="synonym">Apis terrestris</name>
    <dbReference type="NCBI Taxonomy" id="30195"/>
    <lineage>
        <taxon>Eukaryota</taxon>
        <taxon>Metazoa</taxon>
        <taxon>Ecdysozoa</taxon>
        <taxon>Arthropoda</taxon>
        <taxon>Hexapoda</taxon>
        <taxon>Insecta</taxon>
        <taxon>Pterygota</taxon>
        <taxon>Neoptera</taxon>
        <taxon>Endopterygota</taxon>
        <taxon>Hymenoptera</taxon>
        <taxon>Apocrita</taxon>
        <taxon>Aculeata</taxon>
        <taxon>Apoidea</taxon>
        <taxon>Anthophila</taxon>
        <taxon>Apidae</taxon>
        <taxon>Bombus</taxon>
        <taxon>Bombus</taxon>
    </lineage>
</organism>
<accession>A0A9B0BMQ5</accession>
<dbReference type="AlphaFoldDB" id="A0A9B0BMQ5"/>
<dbReference type="RefSeq" id="XP_003402031.1">
    <property type="nucleotide sequence ID" value="XM_003401983.4"/>
</dbReference>